<accession>A0A699HDF6</accession>
<gene>
    <name evidence="1" type="ORF">Tci_373027</name>
</gene>
<dbReference type="EMBL" id="BKCJ010145349">
    <property type="protein sequence ID" value="GEY01053.1"/>
    <property type="molecule type" value="Genomic_DNA"/>
</dbReference>
<sequence length="165" mass="18698">MVSIEQDTSIKSGNDAYTDDADIRPIYDEKLMAEVQTTVGINVFAIRQKHTEQPEFNNKGEVDQNAEQCHDTCPLPTKLTDNQITELSNQSLESENICLKKIVTTYYLPKGKEFAYAKPHHVIAPGSSRYNSNDMVYNYYLKEAKKKIQESSRNSEPSVMPSARS</sequence>
<proteinExistence type="predicted"/>
<dbReference type="AlphaFoldDB" id="A0A699HDF6"/>
<name>A0A699HDF6_TANCI</name>
<reference evidence="1" key="1">
    <citation type="journal article" date="2019" name="Sci. Rep.">
        <title>Draft genome of Tanacetum cinerariifolium, the natural source of mosquito coil.</title>
        <authorList>
            <person name="Yamashiro T."/>
            <person name="Shiraishi A."/>
            <person name="Satake H."/>
            <person name="Nakayama K."/>
        </authorList>
    </citation>
    <scope>NUCLEOTIDE SEQUENCE</scope>
</reference>
<organism evidence="1">
    <name type="scientific">Tanacetum cinerariifolium</name>
    <name type="common">Dalmatian daisy</name>
    <name type="synonym">Chrysanthemum cinerariifolium</name>
    <dbReference type="NCBI Taxonomy" id="118510"/>
    <lineage>
        <taxon>Eukaryota</taxon>
        <taxon>Viridiplantae</taxon>
        <taxon>Streptophyta</taxon>
        <taxon>Embryophyta</taxon>
        <taxon>Tracheophyta</taxon>
        <taxon>Spermatophyta</taxon>
        <taxon>Magnoliopsida</taxon>
        <taxon>eudicotyledons</taxon>
        <taxon>Gunneridae</taxon>
        <taxon>Pentapetalae</taxon>
        <taxon>asterids</taxon>
        <taxon>campanulids</taxon>
        <taxon>Asterales</taxon>
        <taxon>Asteraceae</taxon>
        <taxon>Asteroideae</taxon>
        <taxon>Anthemideae</taxon>
        <taxon>Anthemidinae</taxon>
        <taxon>Tanacetum</taxon>
    </lineage>
</organism>
<evidence type="ECO:0000313" key="1">
    <source>
        <dbReference type="EMBL" id="GEY01053.1"/>
    </source>
</evidence>
<comment type="caution">
    <text evidence="1">The sequence shown here is derived from an EMBL/GenBank/DDBJ whole genome shotgun (WGS) entry which is preliminary data.</text>
</comment>
<protein>
    <submittedName>
        <fullName evidence="1">Uncharacterized protein</fullName>
    </submittedName>
</protein>